<protein>
    <submittedName>
        <fullName evidence="2">Inner membrane protein YbaN</fullName>
    </submittedName>
</protein>
<evidence type="ECO:0000313" key="2">
    <source>
        <dbReference type="EMBL" id="SBS25973.1"/>
    </source>
</evidence>
<keyword evidence="1" id="KW-1133">Transmembrane helix</keyword>
<feature type="transmembrane region" description="Helical" evidence="1">
    <location>
        <begin position="24"/>
        <end position="43"/>
    </location>
</feature>
<dbReference type="Proteomes" id="UP000092544">
    <property type="component" value="Unassembled WGS sequence"/>
</dbReference>
<sequence length="144" mass="15966">MKDLKDTVCVEPVTPPKMGRAKRLAFQIIAVLSLIMAFVGILVPGIPATEFILLCAWSSAKASPRIYRFLHENRFTGPLLYNWHHGRVVSRKSKIAATISMLVCAILLLLSALHPLLIALCIGCMLCANIWIWSRPESVKKATV</sequence>
<dbReference type="PANTHER" id="PTHR35813:SF1">
    <property type="entry name" value="INNER MEMBRANE PROTEIN YBAN"/>
    <property type="match status" value="1"/>
</dbReference>
<dbReference type="AlphaFoldDB" id="A0A1A8T2K4"/>
<keyword evidence="1" id="KW-0812">Transmembrane</keyword>
<dbReference type="InterPro" id="IPR007401">
    <property type="entry name" value="DUF454"/>
</dbReference>
<organism evidence="2 3">
    <name type="scientific">Marinomonas spartinae</name>
    <dbReference type="NCBI Taxonomy" id="1792290"/>
    <lineage>
        <taxon>Bacteria</taxon>
        <taxon>Pseudomonadati</taxon>
        <taxon>Pseudomonadota</taxon>
        <taxon>Gammaproteobacteria</taxon>
        <taxon>Oceanospirillales</taxon>
        <taxon>Oceanospirillaceae</taxon>
        <taxon>Marinomonas</taxon>
    </lineage>
</organism>
<accession>A0A1A8T2K4</accession>
<evidence type="ECO:0000256" key="1">
    <source>
        <dbReference type="SAM" id="Phobius"/>
    </source>
</evidence>
<dbReference type="PANTHER" id="PTHR35813">
    <property type="entry name" value="INNER MEMBRANE PROTEIN YBAN"/>
    <property type="match status" value="1"/>
</dbReference>
<keyword evidence="1" id="KW-0472">Membrane</keyword>
<keyword evidence="3" id="KW-1185">Reference proteome</keyword>
<dbReference type="RefSeq" id="WP_067012248.1">
    <property type="nucleotide sequence ID" value="NZ_FLOB01000001.1"/>
</dbReference>
<proteinExistence type="predicted"/>
<name>A0A1A8T2K4_9GAMM</name>
<dbReference type="OrthoDB" id="9816293at2"/>
<dbReference type="Pfam" id="PF04304">
    <property type="entry name" value="DUF454"/>
    <property type="match status" value="1"/>
</dbReference>
<reference evidence="2 3" key="1">
    <citation type="submission" date="2016-06" db="EMBL/GenBank/DDBJ databases">
        <authorList>
            <person name="Kjaerup R.B."/>
            <person name="Dalgaard T.S."/>
            <person name="Juul-Madsen H.R."/>
        </authorList>
    </citation>
    <scope>NUCLEOTIDE SEQUENCE [LARGE SCALE GENOMIC DNA]</scope>
    <source>
        <strain evidence="2 3">CECT 8886</strain>
    </source>
</reference>
<dbReference type="STRING" id="1792290.MSP8886_00452"/>
<gene>
    <name evidence="2" type="primary">ybaN_1</name>
    <name evidence="2" type="ORF">MSP8886_00452</name>
</gene>
<feature type="transmembrane region" description="Helical" evidence="1">
    <location>
        <begin position="116"/>
        <end position="133"/>
    </location>
</feature>
<evidence type="ECO:0000313" key="3">
    <source>
        <dbReference type="Proteomes" id="UP000092544"/>
    </source>
</evidence>
<dbReference type="EMBL" id="FLOB01000001">
    <property type="protein sequence ID" value="SBS25973.1"/>
    <property type="molecule type" value="Genomic_DNA"/>
</dbReference>
<dbReference type="GO" id="GO:0005886">
    <property type="term" value="C:plasma membrane"/>
    <property type="evidence" value="ECO:0007669"/>
    <property type="project" value="TreeGrafter"/>
</dbReference>